<dbReference type="InterPro" id="IPR027470">
    <property type="entry name" value="Cation_efflux_CTD"/>
</dbReference>
<dbReference type="InterPro" id="IPR050291">
    <property type="entry name" value="CDF_Transporter"/>
</dbReference>
<dbReference type="Pfam" id="PF16916">
    <property type="entry name" value="ZT_dimer"/>
    <property type="match status" value="1"/>
</dbReference>
<feature type="transmembrane region" description="Helical" evidence="7">
    <location>
        <begin position="170"/>
        <end position="190"/>
    </location>
</feature>
<dbReference type="PATRIC" id="fig|883114.3.peg.33"/>
<dbReference type="GO" id="GO:0008324">
    <property type="term" value="F:monoatomic cation transmembrane transporter activity"/>
    <property type="evidence" value="ECO:0007669"/>
    <property type="project" value="InterPro"/>
</dbReference>
<evidence type="ECO:0000256" key="2">
    <source>
        <dbReference type="ARBA" id="ARBA00008114"/>
    </source>
</evidence>
<dbReference type="Gene3D" id="1.20.1510.10">
    <property type="entry name" value="Cation efflux protein transmembrane domain"/>
    <property type="match status" value="1"/>
</dbReference>
<keyword evidence="5 7" id="KW-1133">Transmembrane helix</keyword>
<dbReference type="InterPro" id="IPR058533">
    <property type="entry name" value="Cation_efflux_TM"/>
</dbReference>
<protein>
    <submittedName>
        <fullName evidence="10">Cation diffusion facilitator family transporter</fullName>
    </submittedName>
</protein>
<dbReference type="InterPro" id="IPR036837">
    <property type="entry name" value="Cation_efflux_CTD_sf"/>
</dbReference>
<dbReference type="Gene3D" id="3.30.70.1350">
    <property type="entry name" value="Cation efflux protein, cytoplasmic domain"/>
    <property type="match status" value="1"/>
</dbReference>
<keyword evidence="6 7" id="KW-0472">Membrane</keyword>
<evidence type="ECO:0000259" key="8">
    <source>
        <dbReference type="Pfam" id="PF01545"/>
    </source>
</evidence>
<dbReference type="GeneID" id="96998061"/>
<dbReference type="AlphaFoldDB" id="H3NL23"/>
<dbReference type="SUPFAM" id="SSF161111">
    <property type="entry name" value="Cation efflux protein transmembrane domain-like"/>
    <property type="match status" value="1"/>
</dbReference>
<name>H3NL23_9FIRM</name>
<dbReference type="InterPro" id="IPR027469">
    <property type="entry name" value="Cation_efflux_TMD_sf"/>
</dbReference>
<dbReference type="PANTHER" id="PTHR43840:SF50">
    <property type="entry name" value="MANGANESE EFFLUX SYSTEM PROTEIN MNES"/>
    <property type="match status" value="1"/>
</dbReference>
<gene>
    <name evidence="10" type="ORF">HMPREF9709_00034</name>
</gene>
<keyword evidence="11" id="KW-1185">Reference proteome</keyword>
<evidence type="ECO:0000259" key="9">
    <source>
        <dbReference type="Pfam" id="PF16916"/>
    </source>
</evidence>
<evidence type="ECO:0000256" key="3">
    <source>
        <dbReference type="ARBA" id="ARBA00022448"/>
    </source>
</evidence>
<dbReference type="InterPro" id="IPR002524">
    <property type="entry name" value="Cation_efflux"/>
</dbReference>
<keyword evidence="3" id="KW-0813">Transport</keyword>
<dbReference type="EMBL" id="AGEI01000002">
    <property type="protein sequence ID" value="EHR36279.1"/>
    <property type="molecule type" value="Genomic_DNA"/>
</dbReference>
<sequence length="326" mass="36726">MLDKLIDKFIDSRDFNKKTNRDKLIRLTGIMGLFINLLLFSMKILIGIFSNSISIISDSLNNLSDCLTSVVTIYGSKLSEKPADDNHPFGHGRSEYIATFVVGLFITLVGFQLFKSSIEGIISPKVITSSWISTIILIFSILLKFYMYSYNIKTAKMADSALNKGVATDSINDVMATSFVLISVLIFRYLKVNIDGYVGLMISILVIKSGIEIFLEMGNVLIGRQISEDKLKKLEKIVLQGKYVKGVHNIQVHEYGKGQLSGSCHVEVPANIDVYSMHKIINDIEQQVQEETDIYLNIHMDPSYLLNKDHFKKVEDESAFDEIDLE</sequence>
<comment type="subcellular location">
    <subcellularLocation>
        <location evidence="1">Membrane</location>
        <topology evidence="1">Multi-pass membrane protein</topology>
    </subcellularLocation>
</comment>
<feature type="domain" description="Cation efflux protein transmembrane" evidence="8">
    <location>
        <begin position="31"/>
        <end position="221"/>
    </location>
</feature>
<evidence type="ECO:0000313" key="11">
    <source>
        <dbReference type="Proteomes" id="UP000004191"/>
    </source>
</evidence>
<dbReference type="STRING" id="883114.HMPREF9709_00034"/>
<dbReference type="NCBIfam" id="TIGR01297">
    <property type="entry name" value="CDF"/>
    <property type="match status" value="1"/>
</dbReference>
<comment type="caution">
    <text evidence="10">The sequence shown here is derived from an EMBL/GenBank/DDBJ whole genome shotgun (WGS) entry which is preliminary data.</text>
</comment>
<evidence type="ECO:0000256" key="5">
    <source>
        <dbReference type="ARBA" id="ARBA00022989"/>
    </source>
</evidence>
<organism evidence="10 11">
    <name type="scientific">Helcococcus kunzii ATCC 51366</name>
    <dbReference type="NCBI Taxonomy" id="883114"/>
    <lineage>
        <taxon>Bacteria</taxon>
        <taxon>Bacillati</taxon>
        <taxon>Bacillota</taxon>
        <taxon>Tissierellia</taxon>
        <taxon>Tissierellales</taxon>
        <taxon>Peptoniphilaceae</taxon>
        <taxon>Helcococcus</taxon>
    </lineage>
</organism>
<feature type="transmembrane region" description="Helical" evidence="7">
    <location>
        <begin position="96"/>
        <end position="114"/>
    </location>
</feature>
<reference evidence="10 11" key="1">
    <citation type="submission" date="2012-01" db="EMBL/GenBank/DDBJ databases">
        <title>The Genome Sequence of Helcococcus kunzii ATCC 51366.</title>
        <authorList>
            <consortium name="The Broad Institute Genome Sequencing Platform"/>
            <person name="Earl A."/>
            <person name="Ward D."/>
            <person name="Feldgarden M."/>
            <person name="Gevers D."/>
            <person name="Huys G."/>
            <person name="Young S.K."/>
            <person name="Zeng Q."/>
            <person name="Gargeya S."/>
            <person name="Fitzgerald M."/>
            <person name="Haas B."/>
            <person name="Abouelleil A."/>
            <person name="Alvarado L."/>
            <person name="Arachchi H.M."/>
            <person name="Berlin A."/>
            <person name="Chapman S.B."/>
            <person name="Gearin G."/>
            <person name="Goldberg J."/>
            <person name="Griggs A."/>
            <person name="Gujja S."/>
            <person name="Hansen M."/>
            <person name="Heiman D."/>
            <person name="Howarth C."/>
            <person name="Larimer J."/>
            <person name="Lui A."/>
            <person name="MacDonald P.J.P."/>
            <person name="McCowen C."/>
            <person name="Montmayeur A."/>
            <person name="Murphy C."/>
            <person name="Neiman D."/>
            <person name="Pearson M."/>
            <person name="Priest M."/>
            <person name="Roberts A."/>
            <person name="Saif S."/>
            <person name="Shea T."/>
            <person name="Sisk P."/>
            <person name="Stolte C."/>
            <person name="Sykes S."/>
            <person name="Wortman J."/>
            <person name="Nusbaum C."/>
            <person name="Birren B."/>
        </authorList>
    </citation>
    <scope>NUCLEOTIDE SEQUENCE [LARGE SCALE GENOMIC DNA]</scope>
    <source>
        <strain evidence="10 11">ATCC 51366</strain>
    </source>
</reference>
<dbReference type="SUPFAM" id="SSF160240">
    <property type="entry name" value="Cation efflux protein cytoplasmic domain-like"/>
    <property type="match status" value="1"/>
</dbReference>
<evidence type="ECO:0000256" key="6">
    <source>
        <dbReference type="ARBA" id="ARBA00023136"/>
    </source>
</evidence>
<evidence type="ECO:0000313" key="10">
    <source>
        <dbReference type="EMBL" id="EHR36279.1"/>
    </source>
</evidence>
<dbReference type="eggNOG" id="COG0053">
    <property type="taxonomic scope" value="Bacteria"/>
</dbReference>
<feature type="transmembrane region" description="Helical" evidence="7">
    <location>
        <begin position="126"/>
        <end position="150"/>
    </location>
</feature>
<feature type="transmembrane region" description="Helical" evidence="7">
    <location>
        <begin position="27"/>
        <end position="49"/>
    </location>
</feature>
<evidence type="ECO:0000256" key="4">
    <source>
        <dbReference type="ARBA" id="ARBA00022692"/>
    </source>
</evidence>
<dbReference type="GO" id="GO:0016020">
    <property type="term" value="C:membrane"/>
    <property type="evidence" value="ECO:0007669"/>
    <property type="project" value="UniProtKB-SubCell"/>
</dbReference>
<comment type="similarity">
    <text evidence="2">Belongs to the cation diffusion facilitator (CDF) transporter (TC 2.A.4) family.</text>
</comment>
<evidence type="ECO:0000256" key="1">
    <source>
        <dbReference type="ARBA" id="ARBA00004141"/>
    </source>
</evidence>
<proteinExistence type="inferred from homology"/>
<evidence type="ECO:0000256" key="7">
    <source>
        <dbReference type="SAM" id="Phobius"/>
    </source>
</evidence>
<dbReference type="Proteomes" id="UP000004191">
    <property type="component" value="Unassembled WGS sequence"/>
</dbReference>
<keyword evidence="4 7" id="KW-0812">Transmembrane</keyword>
<dbReference type="RefSeq" id="WP_005396806.1">
    <property type="nucleotide sequence ID" value="NZ_JH601088.1"/>
</dbReference>
<dbReference type="PANTHER" id="PTHR43840">
    <property type="entry name" value="MITOCHONDRIAL METAL TRANSPORTER 1-RELATED"/>
    <property type="match status" value="1"/>
</dbReference>
<dbReference type="Pfam" id="PF01545">
    <property type="entry name" value="Cation_efflux"/>
    <property type="match status" value="1"/>
</dbReference>
<feature type="transmembrane region" description="Helical" evidence="7">
    <location>
        <begin position="197"/>
        <end position="215"/>
    </location>
</feature>
<dbReference type="HOGENOM" id="CLU_013430_3_4_9"/>
<dbReference type="OrthoDB" id="9806522at2"/>
<accession>H3NL23</accession>
<feature type="domain" description="Cation efflux protein cytoplasmic" evidence="9">
    <location>
        <begin position="227"/>
        <end position="302"/>
    </location>
</feature>